<comment type="similarity">
    <text evidence="7">Belongs to the TonB-dependent receptor family.</text>
</comment>
<dbReference type="Gene3D" id="2.60.40.1120">
    <property type="entry name" value="Carboxypeptidase-like, regulatory domain"/>
    <property type="match status" value="1"/>
</dbReference>
<comment type="subcellular location">
    <subcellularLocation>
        <location evidence="1 7">Cell outer membrane</location>
        <topology evidence="1 7">Multi-pass membrane protein</topology>
    </subcellularLocation>
</comment>
<keyword evidence="6 7" id="KW-0998">Cell outer membrane</keyword>
<dbReference type="InterPro" id="IPR039426">
    <property type="entry name" value="TonB-dep_rcpt-like"/>
</dbReference>
<dbReference type="AlphaFoldDB" id="A0A917J1W1"/>
<keyword evidence="3 7" id="KW-1134">Transmembrane beta strand</keyword>
<evidence type="ECO:0000256" key="1">
    <source>
        <dbReference type="ARBA" id="ARBA00004571"/>
    </source>
</evidence>
<organism evidence="9 10">
    <name type="scientific">Filimonas zeae</name>
    <dbReference type="NCBI Taxonomy" id="1737353"/>
    <lineage>
        <taxon>Bacteria</taxon>
        <taxon>Pseudomonadati</taxon>
        <taxon>Bacteroidota</taxon>
        <taxon>Chitinophagia</taxon>
        <taxon>Chitinophagales</taxon>
        <taxon>Chitinophagaceae</taxon>
        <taxon>Filimonas</taxon>
    </lineage>
</organism>
<dbReference type="NCBIfam" id="TIGR04056">
    <property type="entry name" value="OMP_RagA_SusC"/>
    <property type="match status" value="1"/>
</dbReference>
<dbReference type="SUPFAM" id="SSF49464">
    <property type="entry name" value="Carboxypeptidase regulatory domain-like"/>
    <property type="match status" value="1"/>
</dbReference>
<evidence type="ECO:0000256" key="5">
    <source>
        <dbReference type="ARBA" id="ARBA00023136"/>
    </source>
</evidence>
<evidence type="ECO:0000256" key="6">
    <source>
        <dbReference type="ARBA" id="ARBA00023237"/>
    </source>
</evidence>
<evidence type="ECO:0000313" key="10">
    <source>
        <dbReference type="Proteomes" id="UP000627292"/>
    </source>
</evidence>
<dbReference type="InterPro" id="IPR023996">
    <property type="entry name" value="TonB-dep_OMP_SusC/RagA"/>
</dbReference>
<dbReference type="Gene3D" id="2.170.130.10">
    <property type="entry name" value="TonB-dependent receptor, plug domain"/>
    <property type="match status" value="1"/>
</dbReference>
<dbReference type="Proteomes" id="UP000627292">
    <property type="component" value="Unassembled WGS sequence"/>
</dbReference>
<comment type="caution">
    <text evidence="9">The sequence shown here is derived from an EMBL/GenBank/DDBJ whole genome shotgun (WGS) entry which is preliminary data.</text>
</comment>
<gene>
    <name evidence="9" type="ORF">GCM10011379_38530</name>
</gene>
<keyword evidence="2 7" id="KW-0813">Transport</keyword>
<evidence type="ECO:0000256" key="3">
    <source>
        <dbReference type="ARBA" id="ARBA00022452"/>
    </source>
</evidence>
<evidence type="ECO:0000256" key="4">
    <source>
        <dbReference type="ARBA" id="ARBA00022692"/>
    </source>
</evidence>
<proteinExistence type="inferred from homology"/>
<evidence type="ECO:0000256" key="2">
    <source>
        <dbReference type="ARBA" id="ARBA00022448"/>
    </source>
</evidence>
<sequence length="1008" mass="110300">MFLCAIQVQAQDREITGKVTDDKGIALPGVTVSIKGGQSTITRADGTYTLKAKAVAREIVFSYVGFENKTVAISGNTIDASLVPGASLSEDVIVTGFYSVKREKYAGANTVVTSEKINNVPVASFDQILQGRAPGLLATVGSGQPGSAARVQIRGNSSISGGTAPLYIIDGVPVEEGVFQSINPNDFEDVQVLRDAVATALYGNRGGSGVISVTTKRGKLGKPTLGYNFQLGRTEAGTQRFEMMNTPELLAFQERIAPIINPNSTLPGWRYSRLNPLYVNGTDAQKAATDRIRDSLLGINTDWRDVFLRNGTFQSHDLNLSGGGGSTRYYVAGGYYSEDGIGMRSDLKRYTLRANLDIKTEKLTISLNNSIGYTHRNFIESEGSITLANPFAAAYLGLPYQKLFNANGTVSVGSGRVGPNAYDRIANTSINNDQFKANLGYNLNYDITKNVYVGGFASVDYRQTVNERAITPGSFAANTSTFPVGPDVGQTEGRGSYNTGFSNYFEYITRAFAGFKKHIDKHDFDVRVVSEYMRRKTKSFNYTGYGIEPKLLETPAGITQGSVDNKLIPAVGGAKSGRSMYAAIAIGSYTYDNKYTFNGSFRRDASTQLVKERRWQNFFALGGSWNVLGEDFTKTWKGVDNLRVRLSYGTSANADGFTFGNFGNRPSYGAGSYAGVNPSLFPSVAGNVDVVWEVIKSTNLGIDFGVLKNRISGSLDIYHKKTDGNIIDQQISATGGFGEGASIPVNAGTLVNKGVELALNGDIINNRDLIWSVGGNLAYNHNEVTSLGQVNEFEQGTELVKVGKPLGTHYIVKWAGVDAATGRPLYYTKDGKVTTTYSADYSVSDFGTYNAPWIGGFNTSVRYKGFSLSAFFTFQSGFQRFNNQDYFQLNHSFMVQGFNLRKEMETIWTKPGDVTNIQSATTQREFVSKDIQDASYLRFRNLIVSYDFNSSVLQKLKVINSLRIYAQGQNLYTWTKWTGFDPEDDNNLASYEYPVPRIYTLGLQVSFK</sequence>
<reference evidence="9" key="1">
    <citation type="journal article" date="2014" name="Int. J. Syst. Evol. Microbiol.">
        <title>Complete genome sequence of Corynebacterium casei LMG S-19264T (=DSM 44701T), isolated from a smear-ripened cheese.</title>
        <authorList>
            <consortium name="US DOE Joint Genome Institute (JGI-PGF)"/>
            <person name="Walter F."/>
            <person name="Albersmeier A."/>
            <person name="Kalinowski J."/>
            <person name="Ruckert C."/>
        </authorList>
    </citation>
    <scope>NUCLEOTIDE SEQUENCE</scope>
    <source>
        <strain evidence="9">CGMCC 1.15290</strain>
    </source>
</reference>
<accession>A0A917J1W1</accession>
<evidence type="ECO:0000256" key="7">
    <source>
        <dbReference type="PROSITE-ProRule" id="PRU01360"/>
    </source>
</evidence>
<feature type="domain" description="TonB-dependent receptor plug" evidence="8">
    <location>
        <begin position="104"/>
        <end position="210"/>
    </location>
</feature>
<protein>
    <submittedName>
        <fullName evidence="9">SusC/RagA family TonB-linked outer membrane protein</fullName>
    </submittedName>
</protein>
<dbReference type="GO" id="GO:0009279">
    <property type="term" value="C:cell outer membrane"/>
    <property type="evidence" value="ECO:0007669"/>
    <property type="project" value="UniProtKB-SubCell"/>
</dbReference>
<reference evidence="9" key="2">
    <citation type="submission" date="2020-09" db="EMBL/GenBank/DDBJ databases">
        <authorList>
            <person name="Sun Q."/>
            <person name="Zhou Y."/>
        </authorList>
    </citation>
    <scope>NUCLEOTIDE SEQUENCE</scope>
    <source>
        <strain evidence="9">CGMCC 1.15290</strain>
    </source>
</reference>
<dbReference type="Pfam" id="PF07715">
    <property type="entry name" value="Plug"/>
    <property type="match status" value="1"/>
</dbReference>
<dbReference type="PROSITE" id="PS52016">
    <property type="entry name" value="TONB_DEPENDENT_REC_3"/>
    <property type="match status" value="1"/>
</dbReference>
<evidence type="ECO:0000313" key="9">
    <source>
        <dbReference type="EMBL" id="GGH75205.1"/>
    </source>
</evidence>
<dbReference type="InterPro" id="IPR008969">
    <property type="entry name" value="CarboxyPept-like_regulatory"/>
</dbReference>
<keyword evidence="4 7" id="KW-0812">Transmembrane</keyword>
<name>A0A917J1W1_9BACT</name>
<dbReference type="InterPro" id="IPR037066">
    <property type="entry name" value="Plug_dom_sf"/>
</dbReference>
<evidence type="ECO:0000259" key="8">
    <source>
        <dbReference type="Pfam" id="PF07715"/>
    </source>
</evidence>
<dbReference type="Gene3D" id="2.40.170.20">
    <property type="entry name" value="TonB-dependent receptor, beta-barrel domain"/>
    <property type="match status" value="1"/>
</dbReference>
<dbReference type="InterPro" id="IPR012910">
    <property type="entry name" value="Plug_dom"/>
</dbReference>
<keyword evidence="10" id="KW-1185">Reference proteome</keyword>
<dbReference type="Pfam" id="PF13715">
    <property type="entry name" value="CarbopepD_reg_2"/>
    <property type="match status" value="1"/>
</dbReference>
<dbReference type="SUPFAM" id="SSF56935">
    <property type="entry name" value="Porins"/>
    <property type="match status" value="1"/>
</dbReference>
<dbReference type="EMBL" id="BMIB01000004">
    <property type="protein sequence ID" value="GGH75205.1"/>
    <property type="molecule type" value="Genomic_DNA"/>
</dbReference>
<keyword evidence="5 7" id="KW-0472">Membrane</keyword>
<dbReference type="InterPro" id="IPR036942">
    <property type="entry name" value="Beta-barrel_TonB_sf"/>
</dbReference>